<dbReference type="InterPro" id="IPR052519">
    <property type="entry name" value="Euk-type_GlcNAc_Kinase"/>
</dbReference>
<evidence type="ECO:0000313" key="2">
    <source>
        <dbReference type="EMBL" id="MVP02372.1"/>
    </source>
</evidence>
<keyword evidence="2" id="KW-0418">Kinase</keyword>
<dbReference type="InterPro" id="IPR002731">
    <property type="entry name" value="ATPase_BadF"/>
</dbReference>
<dbReference type="EMBL" id="RHLK01000022">
    <property type="protein sequence ID" value="MVP02372.1"/>
    <property type="molecule type" value="Genomic_DNA"/>
</dbReference>
<feature type="domain" description="ATPase BadF/BadG/BcrA/BcrD type" evidence="1">
    <location>
        <begin position="5"/>
        <end position="306"/>
    </location>
</feature>
<proteinExistence type="predicted"/>
<keyword evidence="3" id="KW-1185">Reference proteome</keyword>
<name>A0A7X3FNE6_9BACL</name>
<dbReference type="RefSeq" id="WP_157338734.1">
    <property type="nucleotide sequence ID" value="NZ_RHLK01000022.1"/>
</dbReference>
<dbReference type="OrthoDB" id="9772633at2"/>
<evidence type="ECO:0000313" key="3">
    <source>
        <dbReference type="Proteomes" id="UP000490800"/>
    </source>
</evidence>
<protein>
    <submittedName>
        <fullName evidence="2">N-acetylglucosamine kinase</fullName>
    </submittedName>
</protein>
<gene>
    <name evidence="2" type="ORF">EDM21_23080</name>
</gene>
<dbReference type="Proteomes" id="UP000490800">
    <property type="component" value="Unassembled WGS sequence"/>
</dbReference>
<dbReference type="AlphaFoldDB" id="A0A7X3FNE6"/>
<accession>A0A7X3FNE6</accession>
<organism evidence="2 3">
    <name type="scientific">Paenibacillus lutrae</name>
    <dbReference type="NCBI Taxonomy" id="2078573"/>
    <lineage>
        <taxon>Bacteria</taxon>
        <taxon>Bacillati</taxon>
        <taxon>Bacillota</taxon>
        <taxon>Bacilli</taxon>
        <taxon>Bacillales</taxon>
        <taxon>Paenibacillaceae</taxon>
        <taxon>Paenibacillus</taxon>
    </lineage>
</organism>
<comment type="caution">
    <text evidence="2">The sequence shown here is derived from an EMBL/GenBank/DDBJ whole genome shotgun (WGS) entry which is preliminary data.</text>
</comment>
<dbReference type="Gene3D" id="3.30.420.40">
    <property type="match status" value="2"/>
</dbReference>
<evidence type="ECO:0000259" key="1">
    <source>
        <dbReference type="Pfam" id="PF01869"/>
    </source>
</evidence>
<dbReference type="Pfam" id="PF01869">
    <property type="entry name" value="BcrAD_BadFG"/>
    <property type="match status" value="1"/>
</dbReference>
<dbReference type="GO" id="GO:0016301">
    <property type="term" value="F:kinase activity"/>
    <property type="evidence" value="ECO:0007669"/>
    <property type="project" value="UniProtKB-KW"/>
</dbReference>
<reference evidence="2 3" key="1">
    <citation type="journal article" date="2019" name="Microorganisms">
        <title>Paenibacillus lutrae sp. nov., A Chitinolytic Species Isolated from A River Otter in Castril Natural Park, Granada, Spain.</title>
        <authorList>
            <person name="Rodriguez M."/>
            <person name="Reina J.C."/>
            <person name="Bejar V."/>
            <person name="Llamas I."/>
        </authorList>
    </citation>
    <scope>NUCLEOTIDE SEQUENCE [LARGE SCALE GENOMIC DNA]</scope>
    <source>
        <strain evidence="2 3">N10</strain>
    </source>
</reference>
<dbReference type="CDD" id="cd24007">
    <property type="entry name" value="ASKHA_NBD_eukNAGK-like"/>
    <property type="match status" value="1"/>
</dbReference>
<dbReference type="InterPro" id="IPR043129">
    <property type="entry name" value="ATPase_NBD"/>
</dbReference>
<keyword evidence="2" id="KW-0808">Transferase</keyword>
<dbReference type="PANTHER" id="PTHR43190">
    <property type="entry name" value="N-ACETYL-D-GLUCOSAMINE KINASE"/>
    <property type="match status" value="1"/>
</dbReference>
<dbReference type="PANTHER" id="PTHR43190:SF3">
    <property type="entry name" value="N-ACETYL-D-GLUCOSAMINE KINASE"/>
    <property type="match status" value="1"/>
</dbReference>
<sequence length="311" mass="33412">MYTYLGIDGGGTKTEGSVVDSEGRLLIEARVGTTNPHAVTFPSAIRELENLLDQLLDHLQSAQTIPKGICLGMSGISTDEEKERLTESLALYQQRRVVSFPVAIKSEGEISLMAALQQDYGVLVISGTGSIVYGFMPDGRQFRSGGWGHYLGDEGSGYAIGLQALKAVMQSYDGVLPATLLTPAIMEALTLQRITDLKGVVYRPDVDKAVIASFASHCIRAAESGDGIACHIIKEEAGKLVRTTSALLERQPELQQMNIVMAGSVFTHSHLFRQVYSQGLSANFPELRMIEATGGFTAATGAALLARKLFA</sequence>
<dbReference type="SUPFAM" id="SSF53067">
    <property type="entry name" value="Actin-like ATPase domain"/>
    <property type="match status" value="2"/>
</dbReference>